<proteinExistence type="predicted"/>
<organism evidence="2 3">
    <name type="scientific">Embleya hyalina</name>
    <dbReference type="NCBI Taxonomy" id="516124"/>
    <lineage>
        <taxon>Bacteria</taxon>
        <taxon>Bacillati</taxon>
        <taxon>Actinomycetota</taxon>
        <taxon>Actinomycetes</taxon>
        <taxon>Kitasatosporales</taxon>
        <taxon>Streptomycetaceae</taxon>
        <taxon>Embleya</taxon>
    </lineage>
</organism>
<reference evidence="2 3" key="1">
    <citation type="submission" date="2018-12" db="EMBL/GenBank/DDBJ databases">
        <title>Draft genome sequence of Embleya hyalina NBRC 13850T.</title>
        <authorList>
            <person name="Komaki H."/>
            <person name="Hosoyama A."/>
            <person name="Kimura A."/>
            <person name="Ichikawa N."/>
            <person name="Tamura T."/>
        </authorList>
    </citation>
    <scope>NUCLEOTIDE SEQUENCE [LARGE SCALE GENOMIC DNA]</scope>
    <source>
        <strain evidence="2 3">NBRC 13850</strain>
    </source>
</reference>
<feature type="region of interest" description="Disordered" evidence="1">
    <location>
        <begin position="1"/>
        <end position="101"/>
    </location>
</feature>
<feature type="region of interest" description="Disordered" evidence="1">
    <location>
        <begin position="147"/>
        <end position="302"/>
    </location>
</feature>
<name>A0A401YR75_9ACTN</name>
<evidence type="ECO:0000256" key="1">
    <source>
        <dbReference type="SAM" id="MobiDB-lite"/>
    </source>
</evidence>
<feature type="compositionally biased region" description="Gly residues" evidence="1">
    <location>
        <begin position="182"/>
        <end position="196"/>
    </location>
</feature>
<comment type="caution">
    <text evidence="2">The sequence shown here is derived from an EMBL/GenBank/DDBJ whole genome shotgun (WGS) entry which is preliminary data.</text>
</comment>
<keyword evidence="3" id="KW-1185">Reference proteome</keyword>
<evidence type="ECO:0000313" key="3">
    <source>
        <dbReference type="Proteomes" id="UP000286931"/>
    </source>
</evidence>
<accession>A0A401YR75</accession>
<feature type="region of interest" description="Disordered" evidence="1">
    <location>
        <begin position="316"/>
        <end position="366"/>
    </location>
</feature>
<feature type="compositionally biased region" description="Low complexity" evidence="1">
    <location>
        <begin position="88"/>
        <end position="101"/>
    </location>
</feature>
<feature type="compositionally biased region" description="Basic and acidic residues" evidence="1">
    <location>
        <begin position="258"/>
        <end position="287"/>
    </location>
</feature>
<evidence type="ECO:0000313" key="2">
    <source>
        <dbReference type="EMBL" id="GCD97091.1"/>
    </source>
</evidence>
<feature type="compositionally biased region" description="Basic and acidic residues" evidence="1">
    <location>
        <begin position="208"/>
        <end position="220"/>
    </location>
</feature>
<dbReference type="EMBL" id="BIFH01000022">
    <property type="protein sequence ID" value="GCD97091.1"/>
    <property type="molecule type" value="Genomic_DNA"/>
</dbReference>
<protein>
    <submittedName>
        <fullName evidence="2">Uncharacterized protein</fullName>
    </submittedName>
</protein>
<gene>
    <name evidence="2" type="ORF">EHYA_04778</name>
</gene>
<dbReference type="Proteomes" id="UP000286931">
    <property type="component" value="Unassembled WGS sequence"/>
</dbReference>
<sequence length="387" mass="40417">MEGDSSGRLRTGGPATAVPSAPFPDPQQRPGRPVSAGDTHPHTIEQAQRCLPPPPNRCHHADHSQPPTEPHMSGAAAVRNGGVGGAAAGVAGPSVARPGRGTAAFGARRRVWQRGVGAGGVGAREGVGVDGGGAVAVAVQEIVVPGPGTVFAGSRSGAGTKVRSRPGAAEGAARRRRRGAGRRGGGGAGWGVGWAEGGATVVDSLPDESTKNDHLAETAKETLAGLDKPPNGRRVHGTTRPVPTTPKSARKQAAIDKQNNRPEKSSGKQDRKTRQETEARRRNDRARQALIPCGPRRVIGGPVGIARPHELLVVAARRAPRRRPDGPRGLRRPRARRRADANHPATRSRARSAAWPTCPRGMPAGTGVTTIARSSRRQMRYMKPEFG</sequence>
<dbReference type="AlphaFoldDB" id="A0A401YR75"/>